<name>A0A1V1PDN1_9BACT</name>
<keyword evidence="2" id="KW-0732">Signal</keyword>
<evidence type="ECO:0000313" key="4">
    <source>
        <dbReference type="Proteomes" id="UP000189670"/>
    </source>
</evidence>
<comment type="caution">
    <text evidence="3">The sequence shown here is derived from an EMBL/GenBank/DDBJ whole genome shotgun (WGS) entry which is preliminary data.</text>
</comment>
<dbReference type="AlphaFoldDB" id="A0A1V1PDN1"/>
<sequence>MKNLFAISMMCILLFISSSINAQEALPDESSSSSPQLPADKSGPDIESLYQQIQTLQEEVTRLKEEAEVRKSLEMTQEEKTEKEKEILSAAGRQYTLLRKGILSVEDNVKYSFSSTDVIAEWGMVEHQSNHTIENALSFEYALLDNLTVNLTLPLIYKNDKNSTTESLSVNDIGDVSLGGQWQPFKTGGDWPAPIFYGNIVLPSGRSPFKIVIDEDLSTGNGFYSVNAGMSVNKSLDPIVAFANVSLGYNHTVRKLNQRYSTLILTKLKPGNTMGISTGIGYAFSYQVSMFMSYQYSYQFKSTYYWKNNESTSSGSSVSSMLNMGTRWNLSPRRSLTTQLGIGLTNSSQDFVLSVRIPFEFEIFSNKKAI</sequence>
<gene>
    <name evidence="3" type="primary">filC</name>
    <name evidence="3" type="ORF">OMM_01365</name>
</gene>
<feature type="coiled-coil region" evidence="1">
    <location>
        <begin position="46"/>
        <end position="86"/>
    </location>
</feature>
<feature type="chain" id="PRO_5010716674" evidence="2">
    <location>
        <begin position="23"/>
        <end position="370"/>
    </location>
</feature>
<proteinExistence type="predicted"/>
<keyword evidence="1" id="KW-0175">Coiled coil</keyword>
<reference evidence="4" key="1">
    <citation type="submission" date="2012-11" db="EMBL/GenBank/DDBJ databases">
        <authorList>
            <person name="Lucero-Rivera Y.E."/>
            <person name="Tovar-Ramirez D."/>
        </authorList>
    </citation>
    <scope>NUCLEOTIDE SEQUENCE [LARGE SCALE GENOMIC DNA]</scope>
    <source>
        <strain evidence="4">Araruama</strain>
    </source>
</reference>
<evidence type="ECO:0000256" key="1">
    <source>
        <dbReference type="SAM" id="Coils"/>
    </source>
</evidence>
<organism evidence="3 4">
    <name type="scientific">Candidatus Magnetoglobus multicellularis str. Araruama</name>
    <dbReference type="NCBI Taxonomy" id="890399"/>
    <lineage>
        <taxon>Bacteria</taxon>
        <taxon>Pseudomonadati</taxon>
        <taxon>Thermodesulfobacteriota</taxon>
        <taxon>Desulfobacteria</taxon>
        <taxon>Desulfobacterales</taxon>
        <taxon>Desulfobacteraceae</taxon>
        <taxon>Candidatus Magnetoglobus</taxon>
    </lineage>
</organism>
<feature type="signal peptide" evidence="2">
    <location>
        <begin position="1"/>
        <end position="22"/>
    </location>
</feature>
<dbReference type="EMBL" id="ATBP01000103">
    <property type="protein sequence ID" value="ETR72873.1"/>
    <property type="molecule type" value="Genomic_DNA"/>
</dbReference>
<evidence type="ECO:0000313" key="3">
    <source>
        <dbReference type="EMBL" id="ETR72873.1"/>
    </source>
</evidence>
<evidence type="ECO:0000256" key="2">
    <source>
        <dbReference type="SAM" id="SignalP"/>
    </source>
</evidence>
<protein>
    <submittedName>
        <fullName evidence="3">Pilus assembly protein</fullName>
    </submittedName>
</protein>
<accession>A0A1V1PDN1</accession>
<dbReference type="Proteomes" id="UP000189670">
    <property type="component" value="Unassembled WGS sequence"/>
</dbReference>